<dbReference type="Proteomes" id="UP001303889">
    <property type="component" value="Unassembled WGS sequence"/>
</dbReference>
<feature type="non-terminal residue" evidence="2">
    <location>
        <position position="82"/>
    </location>
</feature>
<protein>
    <submittedName>
        <fullName evidence="2">Uncharacterized protein</fullName>
    </submittedName>
</protein>
<dbReference type="EMBL" id="MU856128">
    <property type="protein sequence ID" value="KAK3897571.1"/>
    <property type="molecule type" value="Genomic_DNA"/>
</dbReference>
<name>A0AAN6MAY3_9PEZI</name>
<feature type="region of interest" description="Disordered" evidence="1">
    <location>
        <begin position="29"/>
        <end position="48"/>
    </location>
</feature>
<proteinExistence type="predicted"/>
<dbReference type="AlphaFoldDB" id="A0AAN6MAY3"/>
<evidence type="ECO:0000313" key="2">
    <source>
        <dbReference type="EMBL" id="KAK3897571.1"/>
    </source>
</evidence>
<keyword evidence="3" id="KW-1185">Reference proteome</keyword>
<organism evidence="2 3">
    <name type="scientific">Staphylotrichum tortipilum</name>
    <dbReference type="NCBI Taxonomy" id="2831512"/>
    <lineage>
        <taxon>Eukaryota</taxon>
        <taxon>Fungi</taxon>
        <taxon>Dikarya</taxon>
        <taxon>Ascomycota</taxon>
        <taxon>Pezizomycotina</taxon>
        <taxon>Sordariomycetes</taxon>
        <taxon>Sordariomycetidae</taxon>
        <taxon>Sordariales</taxon>
        <taxon>Chaetomiaceae</taxon>
        <taxon>Staphylotrichum</taxon>
    </lineage>
</organism>
<accession>A0AAN6MAY3</accession>
<reference evidence="2" key="2">
    <citation type="submission" date="2023-05" db="EMBL/GenBank/DDBJ databases">
        <authorList>
            <consortium name="Lawrence Berkeley National Laboratory"/>
            <person name="Steindorff A."/>
            <person name="Hensen N."/>
            <person name="Bonometti L."/>
            <person name="Westerberg I."/>
            <person name="Brannstrom I.O."/>
            <person name="Guillou S."/>
            <person name="Cros-Aarteil S."/>
            <person name="Calhoun S."/>
            <person name="Haridas S."/>
            <person name="Kuo A."/>
            <person name="Mondo S."/>
            <person name="Pangilinan J."/>
            <person name="Riley R."/>
            <person name="Labutti K."/>
            <person name="Andreopoulos B."/>
            <person name="Lipzen A."/>
            <person name="Chen C."/>
            <person name="Yanf M."/>
            <person name="Daum C."/>
            <person name="Ng V."/>
            <person name="Clum A."/>
            <person name="Ohm R."/>
            <person name="Martin F."/>
            <person name="Silar P."/>
            <person name="Natvig D."/>
            <person name="Lalanne C."/>
            <person name="Gautier V."/>
            <person name="Ament-Velasquez S.L."/>
            <person name="Kruys A."/>
            <person name="Hutchinson M.I."/>
            <person name="Powell A.J."/>
            <person name="Barry K."/>
            <person name="Miller A.N."/>
            <person name="Grigoriev I.V."/>
            <person name="Debuchy R."/>
            <person name="Gladieux P."/>
            <person name="Thoren M.H."/>
            <person name="Johannesson H."/>
        </authorList>
    </citation>
    <scope>NUCLEOTIDE SEQUENCE</scope>
    <source>
        <strain evidence="2">CBS 103.79</strain>
    </source>
</reference>
<evidence type="ECO:0000256" key="1">
    <source>
        <dbReference type="SAM" id="MobiDB-lite"/>
    </source>
</evidence>
<gene>
    <name evidence="2" type="ORF">C8A05DRAFT_38878</name>
</gene>
<comment type="caution">
    <text evidence="2">The sequence shown here is derived from an EMBL/GenBank/DDBJ whole genome shotgun (WGS) entry which is preliminary data.</text>
</comment>
<reference evidence="2" key="1">
    <citation type="journal article" date="2023" name="Mol. Phylogenet. Evol.">
        <title>Genome-scale phylogeny and comparative genomics of the fungal order Sordariales.</title>
        <authorList>
            <person name="Hensen N."/>
            <person name="Bonometti L."/>
            <person name="Westerberg I."/>
            <person name="Brannstrom I.O."/>
            <person name="Guillou S."/>
            <person name="Cros-Aarteil S."/>
            <person name="Calhoun S."/>
            <person name="Haridas S."/>
            <person name="Kuo A."/>
            <person name="Mondo S."/>
            <person name="Pangilinan J."/>
            <person name="Riley R."/>
            <person name="LaButti K."/>
            <person name="Andreopoulos B."/>
            <person name="Lipzen A."/>
            <person name="Chen C."/>
            <person name="Yan M."/>
            <person name="Daum C."/>
            <person name="Ng V."/>
            <person name="Clum A."/>
            <person name="Steindorff A."/>
            <person name="Ohm R.A."/>
            <person name="Martin F."/>
            <person name="Silar P."/>
            <person name="Natvig D.O."/>
            <person name="Lalanne C."/>
            <person name="Gautier V."/>
            <person name="Ament-Velasquez S.L."/>
            <person name="Kruys A."/>
            <person name="Hutchinson M.I."/>
            <person name="Powell A.J."/>
            <person name="Barry K."/>
            <person name="Miller A.N."/>
            <person name="Grigoriev I.V."/>
            <person name="Debuchy R."/>
            <person name="Gladieux P."/>
            <person name="Hiltunen Thoren M."/>
            <person name="Johannesson H."/>
        </authorList>
    </citation>
    <scope>NUCLEOTIDE SEQUENCE</scope>
    <source>
        <strain evidence="2">CBS 103.79</strain>
    </source>
</reference>
<sequence>MRSFLKRRRRRRTSRKRLPLATMCSLVPTTRHASPTRCPPPDDDSTEVLKQPDTRAISQEQLVAEVKGIYAGLVMVQSKCIE</sequence>
<evidence type="ECO:0000313" key="3">
    <source>
        <dbReference type="Proteomes" id="UP001303889"/>
    </source>
</evidence>